<evidence type="ECO:0008006" key="4">
    <source>
        <dbReference type="Google" id="ProtNLM"/>
    </source>
</evidence>
<dbReference type="InterPro" id="IPR021293">
    <property type="entry name" value="DUF2865"/>
</dbReference>
<dbReference type="RefSeq" id="WP_183793838.1">
    <property type="nucleotide sequence ID" value="NZ_JACIDU010000014.1"/>
</dbReference>
<feature type="region of interest" description="Disordered" evidence="1">
    <location>
        <begin position="100"/>
        <end position="134"/>
    </location>
</feature>
<evidence type="ECO:0000256" key="1">
    <source>
        <dbReference type="SAM" id="MobiDB-lite"/>
    </source>
</evidence>
<evidence type="ECO:0000313" key="2">
    <source>
        <dbReference type="EMBL" id="MBB4104765.1"/>
    </source>
</evidence>
<dbReference type="Proteomes" id="UP000584824">
    <property type="component" value="Unassembled WGS sequence"/>
</dbReference>
<dbReference type="Pfam" id="PF11064">
    <property type="entry name" value="DUF2865"/>
    <property type="match status" value="1"/>
</dbReference>
<accession>A0A7W6K606</accession>
<keyword evidence="3" id="KW-1185">Reference proteome</keyword>
<dbReference type="AlphaFoldDB" id="A0A7W6K606"/>
<dbReference type="EMBL" id="JACIDU010000014">
    <property type="protein sequence ID" value="MBB4104765.1"/>
    <property type="molecule type" value="Genomic_DNA"/>
</dbReference>
<feature type="compositionally biased region" description="Basic and acidic residues" evidence="1">
    <location>
        <begin position="104"/>
        <end position="121"/>
    </location>
</feature>
<name>A0A7W6K606_9HYPH</name>
<feature type="compositionally biased region" description="Polar residues" evidence="1">
    <location>
        <begin position="124"/>
        <end position="134"/>
    </location>
</feature>
<reference evidence="2 3" key="1">
    <citation type="submission" date="2020-08" db="EMBL/GenBank/DDBJ databases">
        <title>Genomic Encyclopedia of Type Strains, Phase IV (KMG-IV): sequencing the most valuable type-strain genomes for metagenomic binning, comparative biology and taxonomic classification.</title>
        <authorList>
            <person name="Goeker M."/>
        </authorList>
    </citation>
    <scope>NUCLEOTIDE SEQUENCE [LARGE SCALE GENOMIC DNA]</scope>
    <source>
        <strain evidence="2 3">DSM 26385</strain>
    </source>
</reference>
<protein>
    <recommendedName>
        <fullName evidence="4">DUF2865 domain-containing protein</fullName>
    </recommendedName>
</protein>
<sequence>MIGKPCLSDRPRISADRGTRRAAAITAALASLTLAGEARAACLSPQAQGFTRQIAAIRASAEKRGCTGTETGFFSACASYRQRIAEAQRNLLALGGDACGARQQRPDDSATVETRDEDRRQPRSPRTASGQVSGSKNMIATMCVRLSDGYYFPSPNSGYTSAEKEPVIAAQCRLICDTQAMDVFRVDGTERTEDSMVSLTSGKAYAELPVAGAFRKDPTLKRCDLTRYYRLGGKAADGPSSPSAGPDPFAPAEPAVSLAINAQLRGSLGETRLHNWSNDQGAVAAYRDWSRSERIRVIGPEFLPER</sequence>
<comment type="caution">
    <text evidence="2">The sequence shown here is derived from an EMBL/GenBank/DDBJ whole genome shotgun (WGS) entry which is preliminary data.</text>
</comment>
<gene>
    <name evidence="2" type="ORF">GGQ66_003344</name>
</gene>
<organism evidence="2 3">
    <name type="scientific">Allorhizobium borbori</name>
    <dbReference type="NCBI Taxonomy" id="485907"/>
    <lineage>
        <taxon>Bacteria</taxon>
        <taxon>Pseudomonadati</taxon>
        <taxon>Pseudomonadota</taxon>
        <taxon>Alphaproteobacteria</taxon>
        <taxon>Hyphomicrobiales</taxon>
        <taxon>Rhizobiaceae</taxon>
        <taxon>Rhizobium/Agrobacterium group</taxon>
        <taxon>Allorhizobium</taxon>
    </lineage>
</organism>
<proteinExistence type="predicted"/>
<evidence type="ECO:0000313" key="3">
    <source>
        <dbReference type="Proteomes" id="UP000584824"/>
    </source>
</evidence>